<feature type="domain" description="TRASH" evidence="2">
    <location>
        <begin position="204"/>
        <end position="239"/>
    </location>
</feature>
<protein>
    <recommendedName>
        <fullName evidence="2">TRASH domain-containing protein</fullName>
    </recommendedName>
</protein>
<keyword evidence="4" id="KW-1185">Reference proteome</keyword>
<gene>
    <name evidence="3" type="ORF">XENOCAPTIV_007121</name>
</gene>
<feature type="domain" description="TRASH" evidence="2">
    <location>
        <begin position="247"/>
        <end position="285"/>
    </location>
</feature>
<proteinExistence type="predicted"/>
<feature type="domain" description="TRASH" evidence="2">
    <location>
        <begin position="52"/>
        <end position="87"/>
    </location>
</feature>
<feature type="domain" description="TRASH" evidence="2">
    <location>
        <begin position="146"/>
        <end position="182"/>
    </location>
</feature>
<dbReference type="PANTHER" id="PTHR45736">
    <property type="entry name" value="ZINC FINGER MYM-TYPE PROTEIN"/>
    <property type="match status" value="1"/>
</dbReference>
<dbReference type="EMBL" id="JAHRIN010075800">
    <property type="protein sequence ID" value="MEQ2217368.1"/>
    <property type="molecule type" value="Genomic_DNA"/>
</dbReference>
<feature type="compositionally biased region" description="Basic and acidic residues" evidence="1">
    <location>
        <begin position="421"/>
        <end position="439"/>
    </location>
</feature>
<dbReference type="SMART" id="SM00746">
    <property type="entry name" value="TRASH"/>
    <property type="match status" value="6"/>
</dbReference>
<evidence type="ECO:0000313" key="3">
    <source>
        <dbReference type="EMBL" id="MEQ2217368.1"/>
    </source>
</evidence>
<dbReference type="InterPro" id="IPR051284">
    <property type="entry name" value="ZnF_MYMT-QRICH1"/>
</dbReference>
<accession>A0ABV0SA58</accession>
<feature type="compositionally biased region" description="Polar residues" evidence="1">
    <location>
        <begin position="400"/>
        <end position="415"/>
    </location>
</feature>
<feature type="domain" description="TRASH" evidence="2">
    <location>
        <begin position="315"/>
        <end position="350"/>
    </location>
</feature>
<dbReference type="InterPro" id="IPR011017">
    <property type="entry name" value="TRASH_dom"/>
</dbReference>
<evidence type="ECO:0000256" key="1">
    <source>
        <dbReference type="SAM" id="MobiDB-lite"/>
    </source>
</evidence>
<dbReference type="Proteomes" id="UP001434883">
    <property type="component" value="Unassembled WGS sequence"/>
</dbReference>
<dbReference type="PANTHER" id="PTHR45736:SF5">
    <property type="entry name" value="ZINC FINGER MYM-TYPE PROTEIN 4"/>
    <property type="match status" value="1"/>
</dbReference>
<evidence type="ECO:0000313" key="4">
    <source>
        <dbReference type="Proteomes" id="UP001434883"/>
    </source>
</evidence>
<sequence length="451" mass="49925">VIMKPQSVLQAAVDNEGTKKDFCSQSCLSSFNYKRIMSTKLPVIPAASQPQCSVCSRFCISKHEVILQDVVHKICSDPCFHRFCNINNLLVCENCGSRCNSQLRLKMEDGNKRCSRAQCAAALNSCQTCLKTKPVKTSSSCVALNCDNCSRESAPACHLAMSDASIRTFCCLTCAMAFKDQLIFVCSRVCSQEFKKLNNMLGVCERCRNKKVINEVKRIDNKDCSFCSDGCLLLFHRELEKKWGKHCPTCSFCLSVSKTVLSAQVEGTKKDFCSEGCRSNLNLKILMFLFPDDDEDESLTSTDADPSSSSQEAKCDTCGRRGKLTESLPLPGNVKHFCDLKCLLRFRNNKDETLTAEGGLCCSCAGSCLRSSAHEPLQPVHPGSLPVPVFLPEKKDGSEPTLTEKTQTASLQEEFSFSPERPTEQKGGDERETSQKEEETQTQSLIGKKSR</sequence>
<name>A0ABV0SA58_9TELE</name>
<feature type="domain" description="TRASH" evidence="2">
    <location>
        <begin position="6"/>
        <end position="35"/>
    </location>
</feature>
<feature type="region of interest" description="Disordered" evidence="1">
    <location>
        <begin position="379"/>
        <end position="451"/>
    </location>
</feature>
<feature type="non-terminal residue" evidence="3">
    <location>
        <position position="1"/>
    </location>
</feature>
<evidence type="ECO:0000259" key="2">
    <source>
        <dbReference type="SMART" id="SM00746"/>
    </source>
</evidence>
<reference evidence="3 4" key="1">
    <citation type="submission" date="2021-06" db="EMBL/GenBank/DDBJ databases">
        <authorList>
            <person name="Palmer J.M."/>
        </authorList>
    </citation>
    <scope>NUCLEOTIDE SEQUENCE [LARGE SCALE GENOMIC DNA]</scope>
    <source>
        <strain evidence="3 4">XC_2019</strain>
        <tissue evidence="3">Muscle</tissue>
    </source>
</reference>
<organism evidence="3 4">
    <name type="scientific">Xenoophorus captivus</name>
    <dbReference type="NCBI Taxonomy" id="1517983"/>
    <lineage>
        <taxon>Eukaryota</taxon>
        <taxon>Metazoa</taxon>
        <taxon>Chordata</taxon>
        <taxon>Craniata</taxon>
        <taxon>Vertebrata</taxon>
        <taxon>Euteleostomi</taxon>
        <taxon>Actinopterygii</taxon>
        <taxon>Neopterygii</taxon>
        <taxon>Teleostei</taxon>
        <taxon>Neoteleostei</taxon>
        <taxon>Acanthomorphata</taxon>
        <taxon>Ovalentaria</taxon>
        <taxon>Atherinomorphae</taxon>
        <taxon>Cyprinodontiformes</taxon>
        <taxon>Goodeidae</taxon>
        <taxon>Xenoophorus</taxon>
    </lineage>
</organism>
<comment type="caution">
    <text evidence="3">The sequence shown here is derived from an EMBL/GenBank/DDBJ whole genome shotgun (WGS) entry which is preliminary data.</text>
</comment>